<protein>
    <submittedName>
        <fullName evidence="3">Putative glycosyl transferase</fullName>
    </submittedName>
</protein>
<dbReference type="InterPro" id="IPR028098">
    <property type="entry name" value="Glyco_trans_4-like_N"/>
</dbReference>
<gene>
    <name evidence="3" type="ORF">LuPra_04964</name>
</gene>
<feature type="domain" description="Glycosyl transferase family 1" evidence="1">
    <location>
        <begin position="229"/>
        <end position="390"/>
    </location>
</feature>
<dbReference type="Pfam" id="PF00534">
    <property type="entry name" value="Glycos_transf_1"/>
    <property type="match status" value="1"/>
</dbReference>
<sequence length="418" mass="45534">MAHVLILSLVFPPDSVSTAQIMGELAIDLRARGHTVSVVTTTPHYNRDAAAEAAQPLTPTWLGLVYRSRLGDLPVWHTVMPRKTASIPRRLVAWALFHVLSLIVGVAALRKVDVIVAPSPPLSIGLVAWLLGRWHRAPFVYNVQEIYPDIAINLGAIRNPTLIRILFAVERFVYRRAARVTLIAERMRERLRAKGVPDQQLAVIPNFVDVELLSVVAAPNGFSREFALDGRFVVSYAGNIGPAQGLESLLDAATLLADLPEVVIALIGDGSLASAFAERIRRDRLENVRLIPYQPFARVPEIYGASDLSVVAQAVATGADAVPSKLYRIMACGRAVLAVTDPRSDVAALVTDTGCGYVVPHGQPVAIADAVRQALAHRSTLSAMGERGRSRVLAEFECRVVTARYDALLRDVIAEHRR</sequence>
<dbReference type="PANTHER" id="PTHR45947:SF3">
    <property type="entry name" value="SULFOQUINOVOSYL TRANSFERASE SQD2"/>
    <property type="match status" value="1"/>
</dbReference>
<dbReference type="CDD" id="cd03794">
    <property type="entry name" value="GT4_WbuB-like"/>
    <property type="match status" value="1"/>
</dbReference>
<evidence type="ECO:0000259" key="1">
    <source>
        <dbReference type="Pfam" id="PF00534"/>
    </source>
</evidence>
<dbReference type="KEGG" id="abac:LuPra_04964"/>
<reference evidence="4" key="2">
    <citation type="submission" date="2016-04" db="EMBL/GenBank/DDBJ databases">
        <title>First Complete Genome Sequence of a Subdivision 6 Acidobacterium.</title>
        <authorList>
            <person name="Huang S."/>
            <person name="Vieira S."/>
            <person name="Bunk B."/>
            <person name="Riedel T."/>
            <person name="Sproeer C."/>
            <person name="Overmann J."/>
        </authorList>
    </citation>
    <scope>NUCLEOTIDE SEQUENCE [LARGE SCALE GENOMIC DNA]</scope>
    <source>
        <strain evidence="4">DSM 100886 HEG_-6_39</strain>
    </source>
</reference>
<dbReference type="AlphaFoldDB" id="A0A143PTP1"/>
<evidence type="ECO:0000313" key="3">
    <source>
        <dbReference type="EMBL" id="AMY11706.1"/>
    </source>
</evidence>
<proteinExistence type="predicted"/>
<dbReference type="Proteomes" id="UP000076079">
    <property type="component" value="Chromosome"/>
</dbReference>
<keyword evidence="3" id="KW-0808">Transferase</keyword>
<dbReference type="Pfam" id="PF13579">
    <property type="entry name" value="Glyco_trans_4_4"/>
    <property type="match status" value="1"/>
</dbReference>
<reference evidence="3 4" key="1">
    <citation type="journal article" date="2016" name="Genome Announc.">
        <title>First Complete Genome Sequence of a Subdivision 6 Acidobacterium Strain.</title>
        <authorList>
            <person name="Huang S."/>
            <person name="Vieira S."/>
            <person name="Bunk B."/>
            <person name="Riedel T."/>
            <person name="Sproer C."/>
            <person name="Overmann J."/>
        </authorList>
    </citation>
    <scope>NUCLEOTIDE SEQUENCE [LARGE SCALE GENOMIC DNA]</scope>
    <source>
        <strain evidence="4">DSM 100886 HEG_-6_39</strain>
    </source>
</reference>
<evidence type="ECO:0000313" key="4">
    <source>
        <dbReference type="Proteomes" id="UP000076079"/>
    </source>
</evidence>
<dbReference type="EMBL" id="CP015136">
    <property type="protein sequence ID" value="AMY11706.1"/>
    <property type="molecule type" value="Genomic_DNA"/>
</dbReference>
<dbReference type="InterPro" id="IPR050194">
    <property type="entry name" value="Glycosyltransferase_grp1"/>
</dbReference>
<dbReference type="InterPro" id="IPR001296">
    <property type="entry name" value="Glyco_trans_1"/>
</dbReference>
<dbReference type="PANTHER" id="PTHR45947">
    <property type="entry name" value="SULFOQUINOVOSYL TRANSFERASE SQD2"/>
    <property type="match status" value="1"/>
</dbReference>
<dbReference type="RefSeq" id="WP_110173229.1">
    <property type="nucleotide sequence ID" value="NZ_CP015136.1"/>
</dbReference>
<dbReference type="GO" id="GO:0016758">
    <property type="term" value="F:hexosyltransferase activity"/>
    <property type="evidence" value="ECO:0007669"/>
    <property type="project" value="TreeGrafter"/>
</dbReference>
<keyword evidence="4" id="KW-1185">Reference proteome</keyword>
<accession>A0A143PTP1</accession>
<name>A0A143PTP1_LUTPR</name>
<feature type="domain" description="Glycosyltransferase subfamily 4-like N-terminal" evidence="2">
    <location>
        <begin position="21"/>
        <end position="206"/>
    </location>
</feature>
<dbReference type="STRING" id="1855912.LuPra_04964"/>
<dbReference type="Gene3D" id="3.40.50.2000">
    <property type="entry name" value="Glycogen Phosphorylase B"/>
    <property type="match status" value="2"/>
</dbReference>
<organism evidence="3 4">
    <name type="scientific">Luteitalea pratensis</name>
    <dbReference type="NCBI Taxonomy" id="1855912"/>
    <lineage>
        <taxon>Bacteria</taxon>
        <taxon>Pseudomonadati</taxon>
        <taxon>Acidobacteriota</taxon>
        <taxon>Vicinamibacteria</taxon>
        <taxon>Vicinamibacterales</taxon>
        <taxon>Vicinamibacteraceae</taxon>
        <taxon>Luteitalea</taxon>
    </lineage>
</organism>
<dbReference type="SUPFAM" id="SSF53756">
    <property type="entry name" value="UDP-Glycosyltransferase/glycogen phosphorylase"/>
    <property type="match status" value="1"/>
</dbReference>
<evidence type="ECO:0000259" key="2">
    <source>
        <dbReference type="Pfam" id="PF13579"/>
    </source>
</evidence>
<dbReference type="OrthoDB" id="9811902at2"/>